<dbReference type="GO" id="GO:0005886">
    <property type="term" value="C:plasma membrane"/>
    <property type="evidence" value="ECO:0007669"/>
    <property type="project" value="UniProtKB-SubCell"/>
</dbReference>
<evidence type="ECO:0000256" key="17">
    <source>
        <dbReference type="SAM" id="Coils"/>
    </source>
</evidence>
<evidence type="ECO:0000256" key="10">
    <source>
        <dbReference type="ARBA" id="ARBA00023310"/>
    </source>
</evidence>
<dbReference type="GO" id="GO:0012505">
    <property type="term" value="C:endomembrane system"/>
    <property type="evidence" value="ECO:0007669"/>
    <property type="project" value="UniProtKB-SubCell"/>
</dbReference>
<feature type="coiled-coil region" evidence="17">
    <location>
        <begin position="47"/>
        <end position="130"/>
    </location>
</feature>
<keyword evidence="5 15" id="KW-0812">Transmembrane</keyword>
<sequence length="156" mass="17340">MNINATLLGQTLAFVIFVAICWKYVWPPIIAIMEEREKRIADGLEAAKKADDSLEEAQLAFDQEMNKAKEQAAEILEKANSRASQIVNDATEKAEVEAGKILSSASKTIENDVNKAKEELRQKMSELIIDTSEKILGNEISPEKHQELLKKAAAEL</sequence>
<evidence type="ECO:0000313" key="18">
    <source>
        <dbReference type="EMBL" id="RCL37222.1"/>
    </source>
</evidence>
<evidence type="ECO:0000313" key="19">
    <source>
        <dbReference type="Proteomes" id="UP000253032"/>
    </source>
</evidence>
<dbReference type="InterPro" id="IPR050059">
    <property type="entry name" value="ATP_synthase_B_chain"/>
</dbReference>
<evidence type="ECO:0000256" key="5">
    <source>
        <dbReference type="ARBA" id="ARBA00022692"/>
    </source>
</evidence>
<keyword evidence="4 15" id="KW-0138">CF(0)</keyword>
<dbReference type="PANTHER" id="PTHR33445">
    <property type="entry name" value="ATP SYNTHASE SUBUNIT B', CHLOROPLASTIC"/>
    <property type="match status" value="1"/>
</dbReference>
<dbReference type="GO" id="GO:0046961">
    <property type="term" value="F:proton-transporting ATPase activity, rotational mechanism"/>
    <property type="evidence" value="ECO:0007669"/>
    <property type="project" value="TreeGrafter"/>
</dbReference>
<dbReference type="PANTHER" id="PTHR33445:SF1">
    <property type="entry name" value="ATP SYNTHASE SUBUNIT B"/>
    <property type="match status" value="1"/>
</dbReference>
<evidence type="ECO:0000256" key="1">
    <source>
        <dbReference type="ARBA" id="ARBA00005513"/>
    </source>
</evidence>
<accession>A0A368BK21</accession>
<comment type="subunit">
    <text evidence="15">F-type ATPases have 2 components, F(1) - the catalytic core - and F(0) - the membrane proton channel. F(1) has five subunits: alpha(3), beta(3), gamma(1), delta(1), epsilon(1). F(0) has three main subunits: a(1), b(2) and c(10-14). The alpha and beta chains form an alternating ring which encloses part of the gamma chain. F(1) is attached to F(0) by a central stalk formed by the gamma and epsilon chains, while a peripheral stalk is formed by the delta and b chains.</text>
</comment>
<evidence type="ECO:0000256" key="16">
    <source>
        <dbReference type="RuleBase" id="RU003848"/>
    </source>
</evidence>
<keyword evidence="9 15" id="KW-0472">Membrane</keyword>
<dbReference type="InterPro" id="IPR005864">
    <property type="entry name" value="ATP_synth_F0_bsu_bac"/>
</dbReference>
<reference evidence="18 19" key="1">
    <citation type="journal article" date="2018" name="Microbiome">
        <title>Fine metagenomic profile of the Mediterranean stratified and mixed water columns revealed by assembly and recruitment.</title>
        <authorList>
            <person name="Haro-Moreno J.M."/>
            <person name="Lopez-Perez M."/>
            <person name="De La Torre J.R."/>
            <person name="Picazo A."/>
            <person name="Camacho A."/>
            <person name="Rodriguez-Valera F."/>
        </authorList>
    </citation>
    <scope>NUCLEOTIDE SEQUENCE [LARGE SCALE GENOMIC DNA]</scope>
    <source>
        <strain evidence="18">MED-G84</strain>
    </source>
</reference>
<comment type="function">
    <text evidence="11 15">F(1)F(0) ATP synthase produces ATP from ADP in the presence of a proton or sodium gradient. F-type ATPases consist of two structural domains, F(1) containing the extramembraneous catalytic core and F(0) containing the membrane proton channel, linked together by a central stalk and a peripheral stalk. During catalysis, ATP synthesis in the catalytic domain of F(1) is coupled via a rotary mechanism of the central stalk subunits to proton translocation.</text>
</comment>
<dbReference type="Gene3D" id="1.20.5.620">
    <property type="entry name" value="F1F0 ATP synthase subunit B, membrane domain"/>
    <property type="match status" value="1"/>
</dbReference>
<dbReference type="EMBL" id="QOPC01000028">
    <property type="protein sequence ID" value="RCL37222.1"/>
    <property type="molecule type" value="Genomic_DNA"/>
</dbReference>
<evidence type="ECO:0000256" key="14">
    <source>
        <dbReference type="ARBA" id="ARBA00037847"/>
    </source>
</evidence>
<keyword evidence="6 15" id="KW-0375">Hydrogen ion transport</keyword>
<dbReference type="Pfam" id="PF00430">
    <property type="entry name" value="ATP-synt_B"/>
    <property type="match status" value="1"/>
</dbReference>
<keyword evidence="8 15" id="KW-0406">Ion transport</keyword>
<evidence type="ECO:0000256" key="11">
    <source>
        <dbReference type="ARBA" id="ARBA00025198"/>
    </source>
</evidence>
<evidence type="ECO:0000256" key="7">
    <source>
        <dbReference type="ARBA" id="ARBA00022989"/>
    </source>
</evidence>
<evidence type="ECO:0000256" key="2">
    <source>
        <dbReference type="ARBA" id="ARBA00022448"/>
    </source>
</evidence>
<evidence type="ECO:0000256" key="9">
    <source>
        <dbReference type="ARBA" id="ARBA00023136"/>
    </source>
</evidence>
<dbReference type="HAMAP" id="MF_01398">
    <property type="entry name" value="ATP_synth_b_bprime"/>
    <property type="match status" value="1"/>
</dbReference>
<evidence type="ECO:0000256" key="12">
    <source>
        <dbReference type="ARBA" id="ARBA00025614"/>
    </source>
</evidence>
<dbReference type="NCBIfam" id="TIGR01144">
    <property type="entry name" value="ATP_synt_b"/>
    <property type="match status" value="1"/>
</dbReference>
<dbReference type="GO" id="GO:0045259">
    <property type="term" value="C:proton-transporting ATP synthase complex"/>
    <property type="evidence" value="ECO:0007669"/>
    <property type="project" value="UniProtKB-KW"/>
</dbReference>
<gene>
    <name evidence="15" type="primary">atpF</name>
    <name evidence="18" type="ORF">DBW98_04245</name>
</gene>
<proteinExistence type="inferred from homology"/>
<comment type="function">
    <text evidence="12">Component of the F(0) channel, it forms part of the peripheral stalk, linking F(1) to F(0). The b'-subunit is a diverged and duplicated form of b found in plants and photosynthetic bacteria.</text>
</comment>
<keyword evidence="7 15" id="KW-1133">Transmembrane helix</keyword>
<evidence type="ECO:0000256" key="15">
    <source>
        <dbReference type="HAMAP-Rule" id="MF_01398"/>
    </source>
</evidence>
<dbReference type="InterPro" id="IPR028987">
    <property type="entry name" value="ATP_synth_B-like_membr_sf"/>
</dbReference>
<organism evidence="18 19">
    <name type="scientific">SAR86 cluster bacterium</name>
    <dbReference type="NCBI Taxonomy" id="2030880"/>
    <lineage>
        <taxon>Bacteria</taxon>
        <taxon>Pseudomonadati</taxon>
        <taxon>Pseudomonadota</taxon>
        <taxon>Gammaproteobacteria</taxon>
        <taxon>SAR86 cluster</taxon>
    </lineage>
</organism>
<comment type="similarity">
    <text evidence="1 15 16">Belongs to the ATPase B chain family.</text>
</comment>
<dbReference type="AlphaFoldDB" id="A0A368BK21"/>
<feature type="transmembrane region" description="Helical" evidence="15">
    <location>
        <begin position="6"/>
        <end position="26"/>
    </location>
</feature>
<keyword evidence="2 15" id="KW-0813">Transport</keyword>
<dbReference type="NCBIfam" id="NF004411">
    <property type="entry name" value="PRK05759.1-2"/>
    <property type="match status" value="1"/>
</dbReference>
<evidence type="ECO:0000256" key="13">
    <source>
        <dbReference type="ARBA" id="ARBA00026054"/>
    </source>
</evidence>
<evidence type="ECO:0000256" key="4">
    <source>
        <dbReference type="ARBA" id="ARBA00022547"/>
    </source>
</evidence>
<evidence type="ECO:0000256" key="3">
    <source>
        <dbReference type="ARBA" id="ARBA00022475"/>
    </source>
</evidence>
<evidence type="ECO:0000256" key="8">
    <source>
        <dbReference type="ARBA" id="ARBA00023065"/>
    </source>
</evidence>
<dbReference type="GO" id="GO:0046933">
    <property type="term" value="F:proton-transporting ATP synthase activity, rotational mechanism"/>
    <property type="evidence" value="ECO:0007669"/>
    <property type="project" value="UniProtKB-UniRule"/>
</dbReference>
<keyword evidence="10 15" id="KW-0066">ATP synthesis</keyword>
<keyword evidence="17" id="KW-0175">Coiled coil</keyword>
<protein>
    <recommendedName>
        <fullName evidence="15">ATP synthase subunit b</fullName>
    </recommendedName>
    <alternativeName>
        <fullName evidence="15">ATP synthase F(0) sector subunit b</fullName>
    </alternativeName>
    <alternativeName>
        <fullName evidence="15">ATPase subunit I</fullName>
    </alternativeName>
    <alternativeName>
        <fullName evidence="15">F-type ATPase subunit b</fullName>
        <shortName evidence="15">F-ATPase subunit b</shortName>
    </alternativeName>
</protein>
<keyword evidence="3 15" id="KW-1003">Cell membrane</keyword>
<dbReference type="Proteomes" id="UP000253032">
    <property type="component" value="Unassembled WGS sequence"/>
</dbReference>
<comment type="caution">
    <text evidence="18">The sequence shown here is derived from an EMBL/GenBank/DDBJ whole genome shotgun (WGS) entry which is preliminary data.</text>
</comment>
<evidence type="ECO:0000256" key="6">
    <source>
        <dbReference type="ARBA" id="ARBA00022781"/>
    </source>
</evidence>
<name>A0A368BK21_9GAMM</name>
<dbReference type="InterPro" id="IPR002146">
    <property type="entry name" value="ATP_synth_b/b'su_bac/chlpt"/>
</dbReference>
<comment type="subcellular location">
    <subcellularLocation>
        <location evidence="15">Cell membrane</location>
        <topology evidence="15">Single-pass membrane protein</topology>
    </subcellularLocation>
    <subcellularLocation>
        <location evidence="14">Endomembrane system</location>
        <topology evidence="14">Single-pass membrane protein</topology>
    </subcellularLocation>
</comment>
<comment type="subunit">
    <text evidence="13">F-type ATPases have 2 components, F(1) - the catalytic core - and F(0) - the membrane proton channel. F(1) has five subunits: alpha(3), beta(3), gamma(1), delta(1), epsilon(1). F(0) has four main subunits: a(1), b(2) and c(10-14). The alpha and beta chains form an alternating ring which encloses part of the gamma chain. F(1) is attached to F(0) by a central stalk formed by the gamma and epsilon chains, while a peripheral stalk is formed by the delta and b chains.</text>
</comment>
<dbReference type="SUPFAM" id="SSF81573">
    <property type="entry name" value="F1F0 ATP synthase subunit B, membrane domain"/>
    <property type="match status" value="1"/>
</dbReference>
<dbReference type="CDD" id="cd06503">
    <property type="entry name" value="ATP-synt_Fo_b"/>
    <property type="match status" value="1"/>
</dbReference>